<dbReference type="KEGG" id="afg:AFULGI_00005980"/>
<dbReference type="PROSITE" id="PS00198">
    <property type="entry name" value="4FE4S_FER_1"/>
    <property type="match status" value="1"/>
</dbReference>
<feature type="domain" description="4Fe-4S ferredoxin-type" evidence="1">
    <location>
        <begin position="447"/>
        <end position="476"/>
    </location>
</feature>
<dbReference type="HOGENOM" id="CLU_340877_0_0_2"/>
<dbReference type="PANTHER" id="PTHR43196">
    <property type="entry name" value="SULFATE ADENYLYLTRANSFERASE SUBUNIT 2"/>
    <property type="match status" value="1"/>
</dbReference>
<dbReference type="Gene3D" id="3.40.50.620">
    <property type="entry name" value="HUPs"/>
    <property type="match status" value="1"/>
</dbReference>
<dbReference type="SUPFAM" id="SSF54862">
    <property type="entry name" value="4Fe-4S ferredoxins"/>
    <property type="match status" value="1"/>
</dbReference>
<dbReference type="Proteomes" id="UP000028501">
    <property type="component" value="Chromosome"/>
</dbReference>
<evidence type="ECO:0000313" key="3">
    <source>
        <dbReference type="Proteomes" id="UP000028501"/>
    </source>
</evidence>
<accession>A0A075WE34</accession>
<protein>
    <submittedName>
        <fullName evidence="2">3'-phosphoadenosine 5'-phosphosulfate sulfotransferase (PAPS reductase)/FAD synthetase</fullName>
    </submittedName>
</protein>
<dbReference type="InterPro" id="IPR017896">
    <property type="entry name" value="4Fe4S_Fe-S-bd"/>
</dbReference>
<dbReference type="SUPFAM" id="SSF52402">
    <property type="entry name" value="Adenine nucleotide alpha hydrolases-like"/>
    <property type="match status" value="1"/>
</dbReference>
<dbReference type="Pfam" id="PF13237">
    <property type="entry name" value="Fer4_10"/>
    <property type="match status" value="1"/>
</dbReference>
<name>A0A075WE34_ARCFL</name>
<dbReference type="InterPro" id="IPR002500">
    <property type="entry name" value="PAPS_reduct_dom"/>
</dbReference>
<dbReference type="AlphaFoldDB" id="A0A075WE34"/>
<evidence type="ECO:0000313" key="2">
    <source>
        <dbReference type="EMBL" id="AIG97399.1"/>
    </source>
</evidence>
<dbReference type="Pfam" id="PF01507">
    <property type="entry name" value="PAPS_reduct"/>
    <property type="match status" value="1"/>
</dbReference>
<keyword evidence="2" id="KW-0808">Transferase</keyword>
<sequence>MYSVKWDRKTRGIKLIKSGDGEIPPIVRPVFYEELDILGFGRFWDYPKVDEPLLWNVGRYYYYNGEKVAKVSGGGFYEAPKLELFKKDLALESVDIDGMIIENEEIMDSVVHTTLDFISSVYENYMNKVDMVVVAFSGGKDSTVLLDLVQRILAPDEYIVVFNDTTMELPPTYEFIEKEIKHRYPNLNLFVAKYEKPAIEMWKKIGIPSRVHRWCCTVYKTVPTIKLIREIVGKEYPQVLIYDGVRGDESQKRAKLSRVSKGKHLQQINVHPIIEWNSAMVYLYTFIRDLPLNKLYRFGVARVGCAVCPFESQWKETILWSKFRDEVKPYLDLIEEYAKNRKCKSNEIKDFINAGAWKKRIGGRVLGVKDKVNIIENKNKNVVINIDNPNENWFEWVKTLGKVVVGNPSGFIEIKGAQYPFKWQRNTDGLKITFLSEINRDVLLYIKNVSYKTAYCVKCGTCEIECPSSAISIDSGKIRIDELKCTNCHRCLMFVDRGCVVADSFKISMVVKSMGSLTRYKTFGMRKEWLEEFFLDPEKWWSENSLGSVQKESMKLWLTDAEIVKVKDNKRVLSEVGCLLMSIGVHDLFTWAVIWTNLSKNSPLIGWYIQKLPWGRIYTRNELMEALGDEYRARTKRNAITELIQLLDNTPLGAELKIGIPIKKGKTTTAIEKKGLSAEDTSRIQPLAILYTLYRYAERVNRYHFTVSELYEESAPEGPYKLFGIQKSTLEAVLRGLEERYGKDWINVELVADLDNINLNPKRKSLDILKLYRGVWND</sequence>
<dbReference type="PROSITE" id="PS51379">
    <property type="entry name" value="4FE4S_FER_2"/>
    <property type="match status" value="1"/>
</dbReference>
<dbReference type="GO" id="GO:0016491">
    <property type="term" value="F:oxidoreductase activity"/>
    <property type="evidence" value="ECO:0007669"/>
    <property type="project" value="UniProtKB-ARBA"/>
</dbReference>
<dbReference type="GO" id="GO:0016740">
    <property type="term" value="F:transferase activity"/>
    <property type="evidence" value="ECO:0007669"/>
    <property type="project" value="UniProtKB-KW"/>
</dbReference>
<gene>
    <name evidence="2" type="ORF">AFULGI_00005980</name>
</gene>
<proteinExistence type="predicted"/>
<dbReference type="InterPro" id="IPR050128">
    <property type="entry name" value="Sulfate_adenylyltrnsfr_sub2"/>
</dbReference>
<dbReference type="InterPro" id="IPR014729">
    <property type="entry name" value="Rossmann-like_a/b/a_fold"/>
</dbReference>
<organism evidence="2 3">
    <name type="scientific">Archaeoglobus fulgidus DSM 8774</name>
    <dbReference type="NCBI Taxonomy" id="1344584"/>
    <lineage>
        <taxon>Archaea</taxon>
        <taxon>Methanobacteriati</taxon>
        <taxon>Methanobacteriota</taxon>
        <taxon>Archaeoglobi</taxon>
        <taxon>Archaeoglobales</taxon>
        <taxon>Archaeoglobaceae</taxon>
        <taxon>Archaeoglobus</taxon>
    </lineage>
</organism>
<evidence type="ECO:0000259" key="1">
    <source>
        <dbReference type="PROSITE" id="PS51379"/>
    </source>
</evidence>
<dbReference type="EMBL" id="CP006577">
    <property type="protein sequence ID" value="AIG97399.1"/>
    <property type="molecule type" value="Genomic_DNA"/>
</dbReference>
<dbReference type="PANTHER" id="PTHR43196:SF2">
    <property type="entry name" value="PHOSPHOADENOSINE PHOSPHOSULFATE REDUCTASE"/>
    <property type="match status" value="1"/>
</dbReference>
<dbReference type="InterPro" id="IPR017900">
    <property type="entry name" value="4Fe4S_Fe_S_CS"/>
</dbReference>
<dbReference type="Gene3D" id="3.30.70.20">
    <property type="match status" value="1"/>
</dbReference>
<reference evidence="2 3" key="1">
    <citation type="submission" date="2013-07" db="EMBL/GenBank/DDBJ databases">
        <title>Genome of Archaeoglobus fulgidus.</title>
        <authorList>
            <person name="Fiebig A."/>
            <person name="Birkeland N.-K."/>
        </authorList>
    </citation>
    <scope>NUCLEOTIDE SEQUENCE [LARGE SCALE GENOMIC DNA]</scope>
    <source>
        <strain evidence="2 3">DSM 8774</strain>
    </source>
</reference>